<evidence type="ECO:0000259" key="6">
    <source>
        <dbReference type="PROSITE" id="PS50104"/>
    </source>
</evidence>
<feature type="domain" description="TIR" evidence="6">
    <location>
        <begin position="67"/>
        <end position="201"/>
    </location>
</feature>
<dbReference type="SMART" id="SM00255">
    <property type="entry name" value="TIR"/>
    <property type="match status" value="1"/>
</dbReference>
<evidence type="ECO:0000256" key="1">
    <source>
        <dbReference type="ARBA" id="ARBA00011982"/>
    </source>
</evidence>
<dbReference type="EMBL" id="LR721776">
    <property type="protein sequence ID" value="VVV72732.1"/>
    <property type="molecule type" value="Genomic_DNA"/>
</dbReference>
<evidence type="ECO:0000256" key="3">
    <source>
        <dbReference type="ARBA" id="ARBA00023027"/>
    </source>
</evidence>
<organism evidence="7">
    <name type="scientific">Nymphaea colorata</name>
    <name type="common">pocket water lily</name>
    <dbReference type="NCBI Taxonomy" id="210225"/>
    <lineage>
        <taxon>Eukaryota</taxon>
        <taxon>Viridiplantae</taxon>
        <taxon>Streptophyta</taxon>
        <taxon>Embryophyta</taxon>
        <taxon>Tracheophyta</taxon>
        <taxon>Spermatophyta</taxon>
        <taxon>Magnoliopsida</taxon>
        <taxon>Nymphaeales</taxon>
        <taxon>Nymphaeaceae</taxon>
        <taxon>Nymphaea</taxon>
    </lineage>
</organism>
<feature type="compositionally biased region" description="Polar residues" evidence="5">
    <location>
        <begin position="53"/>
        <end position="64"/>
    </location>
</feature>
<name>A0A5K0Y434_9MAGN</name>
<evidence type="ECO:0000256" key="5">
    <source>
        <dbReference type="SAM" id="MobiDB-lite"/>
    </source>
</evidence>
<evidence type="ECO:0000256" key="2">
    <source>
        <dbReference type="ARBA" id="ARBA00022801"/>
    </source>
</evidence>
<keyword evidence="3" id="KW-0520">NAD</keyword>
<dbReference type="GO" id="GO:0007165">
    <property type="term" value="P:signal transduction"/>
    <property type="evidence" value="ECO:0007669"/>
    <property type="project" value="InterPro"/>
</dbReference>
<keyword evidence="2" id="KW-0378">Hydrolase</keyword>
<dbReference type="GO" id="GO:0061809">
    <property type="term" value="F:NAD+ nucleosidase activity, cyclic ADP-ribose generating"/>
    <property type="evidence" value="ECO:0007669"/>
    <property type="project" value="UniProtKB-EC"/>
</dbReference>
<dbReference type="AlphaFoldDB" id="A0A5K0Y434"/>
<dbReference type="Gene3D" id="3.40.50.10140">
    <property type="entry name" value="Toll/interleukin-1 receptor homology (TIR) domain"/>
    <property type="match status" value="1"/>
</dbReference>
<dbReference type="PROSITE" id="PS50104">
    <property type="entry name" value="TIR"/>
    <property type="match status" value="1"/>
</dbReference>
<proteinExistence type="predicted"/>
<feature type="region of interest" description="Disordered" evidence="5">
    <location>
        <begin position="43"/>
        <end position="65"/>
    </location>
</feature>
<sequence length="201" mass="22486">MGNSRCLPIAGCVAAILEWIKSAIDKALQSPWLSDPAIQAPIPDPGEVVERPSSPTVALSPSPNEQHDFDTFLSFRGVDTRNGFTGHLYQALCRRGLKTFIDNEDLHRGETIEELFSYIERSKVFVPIISKGYADSKWCLKEIAKIVECAGRRLIVPIFFGVQPSHVRHQAGPFQSAFKSYDNDKKVDKAEVGKWRDALKQ</sequence>
<dbReference type="EC" id="3.2.2.6" evidence="1"/>
<dbReference type="PANTHER" id="PTHR32009">
    <property type="entry name" value="TMV RESISTANCE PROTEIN N-LIKE"/>
    <property type="match status" value="1"/>
</dbReference>
<accession>A0A5K0Y434</accession>
<dbReference type="Pfam" id="PF01582">
    <property type="entry name" value="TIR"/>
    <property type="match status" value="1"/>
</dbReference>
<gene>
    <name evidence="7" type="ORF">NYM_LOCUS6931</name>
</gene>
<protein>
    <recommendedName>
        <fullName evidence="1">ADP-ribosyl cyclase/cyclic ADP-ribose hydrolase</fullName>
        <ecNumber evidence="1">3.2.2.6</ecNumber>
    </recommendedName>
</protein>
<dbReference type="InterPro" id="IPR000157">
    <property type="entry name" value="TIR_dom"/>
</dbReference>
<evidence type="ECO:0000256" key="4">
    <source>
        <dbReference type="ARBA" id="ARBA00047304"/>
    </source>
</evidence>
<dbReference type="SUPFAM" id="SSF52200">
    <property type="entry name" value="Toll/Interleukin receptor TIR domain"/>
    <property type="match status" value="1"/>
</dbReference>
<dbReference type="PANTHER" id="PTHR32009:SF39">
    <property type="entry name" value="TIR DOMAIN-CONTAINING PROTEIN"/>
    <property type="match status" value="1"/>
</dbReference>
<dbReference type="InterPro" id="IPR035897">
    <property type="entry name" value="Toll_tir_struct_dom_sf"/>
</dbReference>
<reference evidence="7" key="1">
    <citation type="submission" date="2019-09" db="EMBL/GenBank/DDBJ databases">
        <authorList>
            <person name="Zhang L."/>
        </authorList>
    </citation>
    <scope>NUCLEOTIDE SEQUENCE</scope>
</reference>
<comment type="catalytic activity">
    <reaction evidence="4">
        <text>NAD(+) + H2O = ADP-D-ribose + nicotinamide + H(+)</text>
        <dbReference type="Rhea" id="RHEA:16301"/>
        <dbReference type="ChEBI" id="CHEBI:15377"/>
        <dbReference type="ChEBI" id="CHEBI:15378"/>
        <dbReference type="ChEBI" id="CHEBI:17154"/>
        <dbReference type="ChEBI" id="CHEBI:57540"/>
        <dbReference type="ChEBI" id="CHEBI:57967"/>
        <dbReference type="EC" id="3.2.2.6"/>
    </reaction>
    <physiologicalReaction direction="left-to-right" evidence="4">
        <dbReference type="Rhea" id="RHEA:16302"/>
    </physiologicalReaction>
</comment>
<evidence type="ECO:0000313" key="7">
    <source>
        <dbReference type="EMBL" id="VVV72732.1"/>
    </source>
</evidence>
<dbReference type="Gramene" id="NC11G0138600.1">
    <property type="protein sequence ID" value="NC11G0138600.1:cds"/>
    <property type="gene ID" value="NC11G0138600"/>
</dbReference>